<dbReference type="eggNOG" id="COG3550">
    <property type="taxonomic scope" value="Bacteria"/>
</dbReference>
<dbReference type="HOGENOM" id="CLU_042516_1_0_12"/>
<keyword evidence="2" id="KW-1185">Reference proteome</keyword>
<dbReference type="Proteomes" id="UP000007939">
    <property type="component" value="Chromosome"/>
</dbReference>
<proteinExistence type="predicted"/>
<reference evidence="1 2" key="2">
    <citation type="journal article" date="2012" name="Stand. Genomic Sci.">
        <title>Complete genome sequence of the termite hindgut bacterium Spirochaeta coccoides type strain (SPN1(T)), reclassification in the genus Sphaerochaeta as Sphaerochaeta coccoides comb. nov. and emendations of the family Spirochaetaceae and the genus Sphaerochaeta.</title>
        <authorList>
            <person name="Abt B."/>
            <person name="Han C."/>
            <person name="Scheuner C."/>
            <person name="Lu M."/>
            <person name="Lapidus A."/>
            <person name="Nolan M."/>
            <person name="Lucas S."/>
            <person name="Hammon N."/>
            <person name="Deshpande S."/>
            <person name="Cheng J.F."/>
            <person name="Tapia R."/>
            <person name="Goodwin L.A."/>
            <person name="Pitluck S."/>
            <person name="Liolios K."/>
            <person name="Pagani I."/>
            <person name="Ivanova N."/>
            <person name="Mavromatis K."/>
            <person name="Mikhailova N."/>
            <person name="Huntemann M."/>
            <person name="Pati A."/>
            <person name="Chen A."/>
            <person name="Palaniappan K."/>
            <person name="Land M."/>
            <person name="Hauser L."/>
            <person name="Brambilla E.M."/>
            <person name="Rohde M."/>
            <person name="Spring S."/>
            <person name="Gronow S."/>
            <person name="Goker M."/>
            <person name="Woyke T."/>
            <person name="Bristow J."/>
            <person name="Eisen J.A."/>
            <person name="Markowitz V."/>
            <person name="Hugenholtz P."/>
            <person name="Kyrpides N.C."/>
            <person name="Klenk H.P."/>
            <person name="Detter J.C."/>
        </authorList>
    </citation>
    <scope>NUCLEOTIDE SEQUENCE [LARGE SCALE GENOMIC DNA]</scope>
    <source>
        <strain evidence="2">ATCC BAA-1237 / DSM 17374 / SPN1</strain>
    </source>
</reference>
<reference evidence="2" key="1">
    <citation type="submission" date="2011-04" db="EMBL/GenBank/DDBJ databases">
        <title>The complete genome of Spirochaeta coccoides DSM 17374.</title>
        <authorList>
            <person name="Lucas S."/>
            <person name="Copeland A."/>
            <person name="Lapidus A."/>
            <person name="Bruce D."/>
            <person name="Goodwin L."/>
            <person name="Pitluck S."/>
            <person name="Peters L."/>
            <person name="Kyrpides N."/>
            <person name="Mavromatis K."/>
            <person name="Pagani I."/>
            <person name="Ivanova N."/>
            <person name="Ovchinnikova G."/>
            <person name="Lu M."/>
            <person name="Detter J.C."/>
            <person name="Tapia R."/>
            <person name="Han C."/>
            <person name="Land M."/>
            <person name="Hauser L."/>
            <person name="Markowitz V."/>
            <person name="Cheng J.-F."/>
            <person name="Hugenholtz P."/>
            <person name="Woyke T."/>
            <person name="Wu D."/>
            <person name="Spring S."/>
            <person name="Schroeder M."/>
            <person name="Brambilla E."/>
            <person name="Klenk H.-P."/>
            <person name="Eisen J.A."/>
        </authorList>
    </citation>
    <scope>NUCLEOTIDE SEQUENCE [LARGE SCALE GENOMIC DNA]</scope>
    <source>
        <strain evidence="2">ATCC BAA-1237 / DSM 17374 / SPN1</strain>
    </source>
</reference>
<dbReference type="OrthoDB" id="9812605at2"/>
<evidence type="ECO:0000313" key="2">
    <source>
        <dbReference type="Proteomes" id="UP000007939"/>
    </source>
</evidence>
<dbReference type="RefSeq" id="WP_013738830.1">
    <property type="nucleotide sequence ID" value="NC_015436.1"/>
</dbReference>
<dbReference type="KEGG" id="scc:Spico_0198"/>
<dbReference type="STRING" id="760011.Spico_0198"/>
<organism evidence="1 2">
    <name type="scientific">Parasphaerochaeta coccoides (strain ATCC BAA-1237 / DSM 17374 / SPN1)</name>
    <name type="common">Sphaerochaeta coccoides</name>
    <dbReference type="NCBI Taxonomy" id="760011"/>
    <lineage>
        <taxon>Bacteria</taxon>
        <taxon>Pseudomonadati</taxon>
        <taxon>Spirochaetota</taxon>
        <taxon>Spirochaetia</taxon>
        <taxon>Spirochaetales</taxon>
        <taxon>Sphaerochaetaceae</taxon>
        <taxon>Parasphaerochaeta</taxon>
    </lineage>
</organism>
<dbReference type="AlphaFoldDB" id="F4GKM5"/>
<evidence type="ECO:0000313" key="1">
    <source>
        <dbReference type="EMBL" id="AEC01434.1"/>
    </source>
</evidence>
<protein>
    <submittedName>
        <fullName evidence="1">DNA binding domain protein, excisionase family</fullName>
    </submittedName>
</protein>
<dbReference type="Gene3D" id="1.10.1070.20">
    <property type="match status" value="1"/>
</dbReference>
<gene>
    <name evidence="1" type="ordered locus">Spico_0198</name>
</gene>
<sequence length="401" mass="45874">MESAKYMLMHRDDEAAVLEFNQEDGYLFQVIEKKNEDLIPIRANRSTLDFRSWWNDRAVPRTQGSILSFLRELEIPTTQAYLLRNLGLGLNDHYWVRPEKSSLTWEAVNLFDNEFTSPATFHHRNTADSNAVTTFSPAASTGGELPKRWVVKDGKRYLIKESSVPLSQQSLNEVFASHIHEKQARFPFVSYSLARQSGSSKLACICECFTSNLLEYIPAWDLVGKQQRKDGEPLFDSFIKGCVAGGLKEESVRGYLDYQIVTDYLLSNTDRHLNNLGVLRDTHTLNYVSMAPIYDTGNSMFYNDPLSALSKTSLFFLNVNSFYSNERKLLARVNDFDCVDLNKMPERQDVETFYGKDQGLRAANFNSHIAIGYMKKLILLKELQKEKSLSGVLEKSCSRER</sequence>
<accession>F4GKM5</accession>
<dbReference type="EMBL" id="CP002659">
    <property type="protein sequence ID" value="AEC01434.1"/>
    <property type="molecule type" value="Genomic_DNA"/>
</dbReference>
<name>F4GKM5_PARC1</name>